<evidence type="ECO:0000256" key="1">
    <source>
        <dbReference type="ARBA" id="ARBA00022676"/>
    </source>
</evidence>
<dbReference type="CDD" id="cd03801">
    <property type="entry name" value="GT4_PimA-like"/>
    <property type="match status" value="1"/>
</dbReference>
<protein>
    <submittedName>
        <fullName evidence="5">Glycosyl transferase group 1</fullName>
        <ecNumber evidence="5">2.4.-.-</ecNumber>
    </submittedName>
</protein>
<dbReference type="AlphaFoldDB" id="T0ZTC3"/>
<dbReference type="GO" id="GO:0016757">
    <property type="term" value="F:glycosyltransferase activity"/>
    <property type="evidence" value="ECO:0007669"/>
    <property type="project" value="UniProtKB-KW"/>
</dbReference>
<reference evidence="5" key="2">
    <citation type="journal article" date="2014" name="ISME J.">
        <title>Microbial stratification in low pH oxic and suboxic macroscopic growths along an acid mine drainage.</title>
        <authorList>
            <person name="Mendez-Garcia C."/>
            <person name="Mesa V."/>
            <person name="Sprenger R.R."/>
            <person name="Richter M."/>
            <person name="Diez M.S."/>
            <person name="Solano J."/>
            <person name="Bargiela R."/>
            <person name="Golyshina O.V."/>
            <person name="Manteca A."/>
            <person name="Ramos J.L."/>
            <person name="Gallego J.R."/>
            <person name="Llorente I."/>
            <person name="Martins Dos Santos V.A."/>
            <person name="Jensen O.N."/>
            <person name="Pelaez A.I."/>
            <person name="Sanchez J."/>
            <person name="Ferrer M."/>
        </authorList>
    </citation>
    <scope>NUCLEOTIDE SEQUENCE</scope>
</reference>
<evidence type="ECO:0000313" key="5">
    <source>
        <dbReference type="EMBL" id="EQD51496.1"/>
    </source>
</evidence>
<dbReference type="EC" id="2.4.-.-" evidence="5"/>
<evidence type="ECO:0000259" key="4">
    <source>
        <dbReference type="Pfam" id="PF13439"/>
    </source>
</evidence>
<feature type="domain" description="Glycosyltransferase subfamily 4-like N-terminal" evidence="4">
    <location>
        <begin position="14"/>
        <end position="185"/>
    </location>
</feature>
<comment type="caution">
    <text evidence="5">The sequence shown here is derived from an EMBL/GenBank/DDBJ whole genome shotgun (WGS) entry which is preliminary data.</text>
</comment>
<organism evidence="5">
    <name type="scientific">mine drainage metagenome</name>
    <dbReference type="NCBI Taxonomy" id="410659"/>
    <lineage>
        <taxon>unclassified sequences</taxon>
        <taxon>metagenomes</taxon>
        <taxon>ecological metagenomes</taxon>
    </lineage>
</organism>
<sequence>MRVLLAAQRFPPAIGGVDRHVRALAERLPSEGIDPVVVTSDLRTPRPWTRFTPSELPPADRYPVFRHRPYPVLPLPNDLGVVAPGMLRRLLSEPATLVHAHGFAQFPTWAGALATSLRRIPLVVTPHSDPGRPRWGRATFDAVVRWGTLGRARRVVAETEMEREFLLRIGVPRDRLRVIPGAIDLPTGPLVAPRDPPPGTPIRVLFVGRVDMDQKGVDVLLAAAERLSRRRDLEWRIVGEIWVPPRLLASRLARLPPSVRWVVTGRRSDLEMDREYRTADMLVIPSRFEPFGLVLLEGMARGLPIIASRVGGMPEIADQSGAVLWVPPGDSTALAEAIERLADDPALRRQLGSSGPAAPRRFAGNDGSPRSLGSTRKPSPKVEPGPGGGQA</sequence>
<dbReference type="Gene3D" id="3.40.50.2000">
    <property type="entry name" value="Glycogen Phosphorylase B"/>
    <property type="match status" value="2"/>
</dbReference>
<dbReference type="InterPro" id="IPR028098">
    <property type="entry name" value="Glyco_trans_4-like_N"/>
</dbReference>
<dbReference type="Pfam" id="PF13439">
    <property type="entry name" value="Glyco_transf_4"/>
    <property type="match status" value="1"/>
</dbReference>
<dbReference type="EMBL" id="AUZY01007108">
    <property type="protein sequence ID" value="EQD51496.1"/>
    <property type="molecule type" value="Genomic_DNA"/>
</dbReference>
<proteinExistence type="predicted"/>
<dbReference type="PANTHER" id="PTHR12526">
    <property type="entry name" value="GLYCOSYLTRANSFERASE"/>
    <property type="match status" value="1"/>
</dbReference>
<dbReference type="PANTHER" id="PTHR12526:SF510">
    <property type="entry name" value="D-INOSITOL 3-PHOSPHATE GLYCOSYLTRANSFERASE"/>
    <property type="match status" value="1"/>
</dbReference>
<dbReference type="SUPFAM" id="SSF53756">
    <property type="entry name" value="UDP-Glycosyltransferase/glycogen phosphorylase"/>
    <property type="match status" value="1"/>
</dbReference>
<dbReference type="Pfam" id="PF13692">
    <property type="entry name" value="Glyco_trans_1_4"/>
    <property type="match status" value="1"/>
</dbReference>
<keyword evidence="2 5" id="KW-0808">Transferase</keyword>
<gene>
    <name evidence="5" type="ORF">B1B_10996</name>
</gene>
<reference evidence="5" key="1">
    <citation type="submission" date="2013-08" db="EMBL/GenBank/DDBJ databases">
        <authorList>
            <person name="Mendez C."/>
            <person name="Richter M."/>
            <person name="Ferrer M."/>
            <person name="Sanchez J."/>
        </authorList>
    </citation>
    <scope>NUCLEOTIDE SEQUENCE</scope>
</reference>
<name>T0ZTC3_9ZZZZ</name>
<keyword evidence="1 5" id="KW-0328">Glycosyltransferase</keyword>
<accession>T0ZTC3</accession>
<evidence type="ECO:0000256" key="3">
    <source>
        <dbReference type="SAM" id="MobiDB-lite"/>
    </source>
</evidence>
<evidence type="ECO:0000256" key="2">
    <source>
        <dbReference type="ARBA" id="ARBA00022679"/>
    </source>
</evidence>
<feature type="region of interest" description="Disordered" evidence="3">
    <location>
        <begin position="345"/>
        <end position="391"/>
    </location>
</feature>